<organism evidence="2 3">
    <name type="scientific">Crenichthys baileyi</name>
    <name type="common">White River springfish</name>
    <dbReference type="NCBI Taxonomy" id="28760"/>
    <lineage>
        <taxon>Eukaryota</taxon>
        <taxon>Metazoa</taxon>
        <taxon>Chordata</taxon>
        <taxon>Craniata</taxon>
        <taxon>Vertebrata</taxon>
        <taxon>Euteleostomi</taxon>
        <taxon>Actinopterygii</taxon>
        <taxon>Neopterygii</taxon>
        <taxon>Teleostei</taxon>
        <taxon>Neoteleostei</taxon>
        <taxon>Acanthomorphata</taxon>
        <taxon>Ovalentaria</taxon>
        <taxon>Atherinomorphae</taxon>
        <taxon>Cyprinodontiformes</taxon>
        <taxon>Goodeidae</taxon>
        <taxon>Crenichthys</taxon>
    </lineage>
</organism>
<dbReference type="Proteomes" id="UP001311232">
    <property type="component" value="Unassembled WGS sequence"/>
</dbReference>
<dbReference type="InterPro" id="IPR029044">
    <property type="entry name" value="Nucleotide-diphossugar_trans"/>
</dbReference>
<evidence type="ECO:0000313" key="3">
    <source>
        <dbReference type="Proteomes" id="UP001311232"/>
    </source>
</evidence>
<accession>A0AAV9RAH8</accession>
<feature type="compositionally biased region" description="Basic and acidic residues" evidence="1">
    <location>
        <begin position="139"/>
        <end position="156"/>
    </location>
</feature>
<keyword evidence="3" id="KW-1185">Reference proteome</keyword>
<reference evidence="2 3" key="1">
    <citation type="submission" date="2021-06" db="EMBL/GenBank/DDBJ databases">
        <authorList>
            <person name="Palmer J.M."/>
        </authorList>
    </citation>
    <scope>NUCLEOTIDE SEQUENCE [LARGE SCALE GENOMIC DNA]</scope>
    <source>
        <strain evidence="2 3">MEX-2019</strain>
        <tissue evidence="2">Muscle</tissue>
    </source>
</reference>
<evidence type="ECO:0000313" key="2">
    <source>
        <dbReference type="EMBL" id="KAK5605809.1"/>
    </source>
</evidence>
<name>A0AAV9RAH8_9TELE</name>
<evidence type="ECO:0000256" key="1">
    <source>
        <dbReference type="SAM" id="MobiDB-lite"/>
    </source>
</evidence>
<feature type="non-terminal residue" evidence="2">
    <location>
        <position position="156"/>
    </location>
</feature>
<feature type="region of interest" description="Disordered" evidence="1">
    <location>
        <begin position="122"/>
        <end position="156"/>
    </location>
</feature>
<gene>
    <name evidence="2" type="ORF">CRENBAI_005632</name>
</gene>
<dbReference type="AlphaFoldDB" id="A0AAV9RAH8"/>
<sequence>MEATVPSAHAAVQRCQHVWRMVHRTLFYSRDVYSCTANCCLIPAPAYQKGQRVWLSSRFVPTYRLPPTDSFMGTQFDLLKKTRLNWHSDGLNSLTYELLTKELEPLYTNLTVNIGEDPRLTQGKAHSAAKAMPVQPHSSSKDRGPTKHVESLAEAV</sequence>
<comment type="caution">
    <text evidence="2">The sequence shown here is derived from an EMBL/GenBank/DDBJ whole genome shotgun (WGS) entry which is preliminary data.</text>
</comment>
<dbReference type="EMBL" id="JAHHUM010002155">
    <property type="protein sequence ID" value="KAK5605809.1"/>
    <property type="molecule type" value="Genomic_DNA"/>
</dbReference>
<proteinExistence type="predicted"/>
<dbReference type="Gene3D" id="3.90.550.10">
    <property type="entry name" value="Spore Coat Polysaccharide Biosynthesis Protein SpsA, Chain A"/>
    <property type="match status" value="1"/>
</dbReference>
<protein>
    <submittedName>
        <fullName evidence="2">Uncharacterized protein</fullName>
    </submittedName>
</protein>